<comment type="cofactor">
    <cofactor evidence="1">
        <name>FAD</name>
        <dbReference type="ChEBI" id="CHEBI:57692"/>
    </cofactor>
</comment>
<accession>A0AAD4CV77</accession>
<evidence type="ECO:0000256" key="4">
    <source>
        <dbReference type="ARBA" id="ARBA00022827"/>
    </source>
</evidence>
<evidence type="ECO:0000259" key="6">
    <source>
        <dbReference type="Pfam" id="PF01266"/>
    </source>
</evidence>
<dbReference type="Proteomes" id="UP001194746">
    <property type="component" value="Unassembled WGS sequence"/>
</dbReference>
<dbReference type="GO" id="GO:0003884">
    <property type="term" value="F:D-amino-acid oxidase activity"/>
    <property type="evidence" value="ECO:0007669"/>
    <property type="project" value="InterPro"/>
</dbReference>
<sequence length="349" mass="39188">MSKITILGAGITGMAIASQLPKGADITILGEFLPGDPMDQRYVSQWAGAIWLGTHEAPPREQEMQLNSISELWRIAERHPESGVRQIEITEVMDIGDPADVWYQGKVPGFRFLTPSELPPGAKWGTKFQTVVITPPIFLPWFRKTLEERGVKFQRTYVKALRDLKGMGHDILINATSFGAAKLLDVQEKRINSMRQQNLRIRMEGYNRLYIRRGPDGYYSTAFARGDGTIYIGGIKALGGTDFKADVDQRNLIMKRQHINQPDVFPSPNPEDYDFITDHVGVFPFIESHNGGVRVEKEVLQGQKVIHAYGQEAGGYTFSFGLAQQVVRYAQEYLAEIPKPADPPIPSRL</sequence>
<dbReference type="PANTHER" id="PTHR11530:SF11">
    <property type="entry name" value="D-ASPARTATE OXIDASE"/>
    <property type="match status" value="1"/>
</dbReference>
<reference evidence="7" key="2">
    <citation type="submission" date="2020-02" db="EMBL/GenBank/DDBJ databases">
        <authorList>
            <person name="Gilchrist C.L.M."/>
            <person name="Chooi Y.-H."/>
        </authorList>
    </citation>
    <scope>NUCLEOTIDE SEQUENCE</scope>
    <source>
        <strain evidence="7">MST-FP2251</strain>
    </source>
</reference>
<evidence type="ECO:0000256" key="1">
    <source>
        <dbReference type="ARBA" id="ARBA00001974"/>
    </source>
</evidence>
<keyword evidence="3" id="KW-0285">Flavoprotein</keyword>
<protein>
    <recommendedName>
        <fullName evidence="6">FAD dependent oxidoreductase domain-containing protein</fullName>
    </recommendedName>
</protein>
<name>A0AAD4CV77_ASPNN</name>
<dbReference type="PANTHER" id="PTHR11530">
    <property type="entry name" value="D-AMINO ACID OXIDASE"/>
    <property type="match status" value="1"/>
</dbReference>
<keyword evidence="5" id="KW-0560">Oxidoreductase</keyword>
<dbReference type="SUPFAM" id="SSF54373">
    <property type="entry name" value="FAD-linked reductases, C-terminal domain"/>
    <property type="match status" value="1"/>
</dbReference>
<comment type="similarity">
    <text evidence="2">Belongs to the DAMOX/DASOX family.</text>
</comment>
<dbReference type="InterPro" id="IPR023209">
    <property type="entry name" value="DAO"/>
</dbReference>
<keyword evidence="4" id="KW-0274">FAD</keyword>
<proteinExistence type="inferred from homology"/>
<evidence type="ECO:0000313" key="8">
    <source>
        <dbReference type="Proteomes" id="UP001194746"/>
    </source>
</evidence>
<dbReference type="AlphaFoldDB" id="A0AAD4CV77"/>
<dbReference type="SUPFAM" id="SSF51971">
    <property type="entry name" value="Nucleotide-binding domain"/>
    <property type="match status" value="1"/>
</dbReference>
<feature type="domain" description="FAD dependent oxidoreductase" evidence="6">
    <location>
        <begin position="4"/>
        <end position="327"/>
    </location>
</feature>
<evidence type="ECO:0000256" key="2">
    <source>
        <dbReference type="ARBA" id="ARBA00006730"/>
    </source>
</evidence>
<evidence type="ECO:0000313" key="7">
    <source>
        <dbReference type="EMBL" id="KAF9893329.1"/>
    </source>
</evidence>
<reference evidence="7" key="1">
    <citation type="journal article" date="2019" name="Beilstein J. Org. Chem.">
        <title>Nanangenines: drimane sesquiterpenoids as the dominant metabolite cohort of a novel Australian fungus, Aspergillus nanangensis.</title>
        <authorList>
            <person name="Lacey H.J."/>
            <person name="Gilchrist C.L.M."/>
            <person name="Crombie A."/>
            <person name="Kalaitzis J.A."/>
            <person name="Vuong D."/>
            <person name="Rutledge P.J."/>
            <person name="Turner P."/>
            <person name="Pitt J.I."/>
            <person name="Lacey E."/>
            <person name="Chooi Y.H."/>
            <person name="Piggott A.M."/>
        </authorList>
    </citation>
    <scope>NUCLEOTIDE SEQUENCE</scope>
    <source>
        <strain evidence="7">MST-FP2251</strain>
    </source>
</reference>
<comment type="caution">
    <text evidence="7">The sequence shown here is derived from an EMBL/GenBank/DDBJ whole genome shotgun (WGS) entry which is preliminary data.</text>
</comment>
<organism evidence="7 8">
    <name type="scientific">Aspergillus nanangensis</name>
    <dbReference type="NCBI Taxonomy" id="2582783"/>
    <lineage>
        <taxon>Eukaryota</taxon>
        <taxon>Fungi</taxon>
        <taxon>Dikarya</taxon>
        <taxon>Ascomycota</taxon>
        <taxon>Pezizomycotina</taxon>
        <taxon>Eurotiomycetes</taxon>
        <taxon>Eurotiomycetidae</taxon>
        <taxon>Eurotiales</taxon>
        <taxon>Aspergillaceae</taxon>
        <taxon>Aspergillus</taxon>
        <taxon>Aspergillus subgen. Circumdati</taxon>
    </lineage>
</organism>
<dbReference type="GO" id="GO:0071949">
    <property type="term" value="F:FAD binding"/>
    <property type="evidence" value="ECO:0007669"/>
    <property type="project" value="InterPro"/>
</dbReference>
<dbReference type="Pfam" id="PF01266">
    <property type="entry name" value="DAO"/>
    <property type="match status" value="1"/>
</dbReference>
<dbReference type="GO" id="GO:0005737">
    <property type="term" value="C:cytoplasm"/>
    <property type="evidence" value="ECO:0007669"/>
    <property type="project" value="TreeGrafter"/>
</dbReference>
<dbReference type="Gene3D" id="3.40.50.720">
    <property type="entry name" value="NAD(P)-binding Rossmann-like Domain"/>
    <property type="match status" value="1"/>
</dbReference>
<dbReference type="EMBL" id="VCAU01000008">
    <property type="protein sequence ID" value="KAF9893329.1"/>
    <property type="molecule type" value="Genomic_DNA"/>
</dbReference>
<dbReference type="InterPro" id="IPR006076">
    <property type="entry name" value="FAD-dep_OxRdtase"/>
</dbReference>
<dbReference type="Gene3D" id="3.30.9.10">
    <property type="entry name" value="D-Amino Acid Oxidase, subunit A, domain 2"/>
    <property type="match status" value="1"/>
</dbReference>
<keyword evidence="8" id="KW-1185">Reference proteome</keyword>
<gene>
    <name evidence="7" type="ORF">FE257_011761</name>
</gene>
<evidence type="ECO:0000256" key="3">
    <source>
        <dbReference type="ARBA" id="ARBA00022630"/>
    </source>
</evidence>
<evidence type="ECO:0000256" key="5">
    <source>
        <dbReference type="ARBA" id="ARBA00023002"/>
    </source>
</evidence>
<dbReference type="GO" id="GO:0019478">
    <property type="term" value="P:D-amino acid catabolic process"/>
    <property type="evidence" value="ECO:0007669"/>
    <property type="project" value="TreeGrafter"/>
</dbReference>